<feature type="domain" description="Major facilitator superfamily (MFS) profile" evidence="6">
    <location>
        <begin position="20"/>
        <end position="409"/>
    </location>
</feature>
<feature type="transmembrane region" description="Helical" evidence="5">
    <location>
        <begin position="93"/>
        <end position="118"/>
    </location>
</feature>
<feature type="transmembrane region" description="Helical" evidence="5">
    <location>
        <begin position="386"/>
        <end position="405"/>
    </location>
</feature>
<evidence type="ECO:0000256" key="3">
    <source>
        <dbReference type="ARBA" id="ARBA00022989"/>
    </source>
</evidence>
<sequence length="412" mass="41695">MASDRHGTDPAPSPRWLTPGVGSIGAASFFSDTGHEMATSVLPTLLTTTLGAGPGALGAIEGVSDALIGLSKLAGGPLSSDPGRRANLARGGYVLTAVATSLIGVATAVWQVAILRALGWMSRGIRSPARDTLLVSLVPREAYGRAAGLERAGDNAGAVLGPLLAAALVGVVGVRHTILLAFIPGVLAAVAITLAAREARRVLGAEQGRRTLSFNLGELRRAGLARAFLPVAMFELGNVATTLLILRATDLLHAQGRSLVAATSLAIVLYAAHNGAATIASIGGGHLTDRRGPRGVFAAGAACYVGAYALFALDQQAWPLVLAAFVLAGIGIGLAETAETTLVALILPDHLRGNGYGVLGLVQSLGDLGASLVAGLLWAAVSPTVAFAYAATWMVGSLIAAKVVTAPARARD</sequence>
<protein>
    <submittedName>
        <fullName evidence="7">Putative MFS family arabinose efflux permease</fullName>
    </submittedName>
</protein>
<dbReference type="Gene3D" id="1.20.1250.20">
    <property type="entry name" value="MFS general substrate transporter like domains"/>
    <property type="match status" value="1"/>
</dbReference>
<dbReference type="InterPro" id="IPR020846">
    <property type="entry name" value="MFS_dom"/>
</dbReference>
<keyword evidence="2 5" id="KW-0812">Transmembrane</keyword>
<evidence type="ECO:0000259" key="6">
    <source>
        <dbReference type="PROSITE" id="PS50850"/>
    </source>
</evidence>
<keyword evidence="3 5" id="KW-1133">Transmembrane helix</keyword>
<dbReference type="EMBL" id="RKRA01000001">
    <property type="protein sequence ID" value="RPF28032.1"/>
    <property type="molecule type" value="Genomic_DNA"/>
</dbReference>
<keyword evidence="4 5" id="KW-0472">Membrane</keyword>
<dbReference type="PROSITE" id="PS50850">
    <property type="entry name" value="MFS"/>
    <property type="match status" value="1"/>
</dbReference>
<dbReference type="RefSeq" id="WP_123918000.1">
    <property type="nucleotide sequence ID" value="NZ_RKRA01000001.1"/>
</dbReference>
<gene>
    <name evidence="7" type="ORF">EDD32_2541</name>
</gene>
<dbReference type="GO" id="GO:0005886">
    <property type="term" value="C:plasma membrane"/>
    <property type="evidence" value="ECO:0007669"/>
    <property type="project" value="UniProtKB-SubCell"/>
</dbReference>
<dbReference type="GO" id="GO:0022857">
    <property type="term" value="F:transmembrane transporter activity"/>
    <property type="evidence" value="ECO:0007669"/>
    <property type="project" value="InterPro"/>
</dbReference>
<dbReference type="PANTHER" id="PTHR23518">
    <property type="entry name" value="C-METHYLTRANSFERASE"/>
    <property type="match status" value="1"/>
</dbReference>
<comment type="subcellular location">
    <subcellularLocation>
        <location evidence="1">Cell membrane</location>
        <topology evidence="1">Multi-pass membrane protein</topology>
    </subcellularLocation>
</comment>
<evidence type="ECO:0000256" key="1">
    <source>
        <dbReference type="ARBA" id="ARBA00004651"/>
    </source>
</evidence>
<accession>A0A3N4ZRB4</accession>
<dbReference type="AlphaFoldDB" id="A0A3N4ZRB4"/>
<feature type="transmembrane region" description="Helical" evidence="5">
    <location>
        <begin position="295"/>
        <end position="311"/>
    </location>
</feature>
<dbReference type="InterPro" id="IPR011701">
    <property type="entry name" value="MFS"/>
</dbReference>
<dbReference type="SUPFAM" id="SSF103473">
    <property type="entry name" value="MFS general substrate transporter"/>
    <property type="match status" value="1"/>
</dbReference>
<dbReference type="InterPro" id="IPR036259">
    <property type="entry name" value="MFS_trans_sf"/>
</dbReference>
<evidence type="ECO:0000313" key="8">
    <source>
        <dbReference type="Proteomes" id="UP000280726"/>
    </source>
</evidence>
<dbReference type="OrthoDB" id="9803985at2"/>
<dbReference type="Pfam" id="PF07690">
    <property type="entry name" value="MFS_1"/>
    <property type="match status" value="1"/>
</dbReference>
<evidence type="ECO:0000256" key="4">
    <source>
        <dbReference type="ARBA" id="ARBA00023136"/>
    </source>
</evidence>
<feature type="transmembrane region" description="Helical" evidence="5">
    <location>
        <begin position="317"/>
        <end position="335"/>
    </location>
</feature>
<reference evidence="7 8" key="1">
    <citation type="submission" date="2018-11" db="EMBL/GenBank/DDBJ databases">
        <title>Sequencing the genomes of 1000 actinobacteria strains.</title>
        <authorList>
            <person name="Klenk H.-P."/>
        </authorList>
    </citation>
    <scope>NUCLEOTIDE SEQUENCE [LARGE SCALE GENOMIC DNA]</scope>
    <source>
        <strain evidence="7 8">DSM 14418</strain>
    </source>
</reference>
<dbReference type="CDD" id="cd17370">
    <property type="entry name" value="MFS_MJ1317_like"/>
    <property type="match status" value="1"/>
</dbReference>
<organism evidence="7 8">
    <name type="scientific">Georgenia muralis</name>
    <dbReference type="NCBI Taxonomy" id="154117"/>
    <lineage>
        <taxon>Bacteria</taxon>
        <taxon>Bacillati</taxon>
        <taxon>Actinomycetota</taxon>
        <taxon>Actinomycetes</taxon>
        <taxon>Micrococcales</taxon>
        <taxon>Bogoriellaceae</taxon>
        <taxon>Georgenia</taxon>
    </lineage>
</organism>
<feature type="transmembrane region" description="Helical" evidence="5">
    <location>
        <begin position="356"/>
        <end position="380"/>
    </location>
</feature>
<feature type="transmembrane region" description="Helical" evidence="5">
    <location>
        <begin position="178"/>
        <end position="196"/>
    </location>
</feature>
<comment type="caution">
    <text evidence="7">The sequence shown here is derived from an EMBL/GenBank/DDBJ whole genome shotgun (WGS) entry which is preliminary data.</text>
</comment>
<name>A0A3N4ZRB4_9MICO</name>
<dbReference type="Proteomes" id="UP000280726">
    <property type="component" value="Unassembled WGS sequence"/>
</dbReference>
<feature type="transmembrane region" description="Helical" evidence="5">
    <location>
        <begin position="258"/>
        <end position="283"/>
    </location>
</feature>
<evidence type="ECO:0000256" key="5">
    <source>
        <dbReference type="SAM" id="Phobius"/>
    </source>
</evidence>
<evidence type="ECO:0000256" key="2">
    <source>
        <dbReference type="ARBA" id="ARBA00022692"/>
    </source>
</evidence>
<evidence type="ECO:0000313" key="7">
    <source>
        <dbReference type="EMBL" id="RPF28032.1"/>
    </source>
</evidence>
<feature type="transmembrane region" description="Helical" evidence="5">
    <location>
        <begin position="227"/>
        <end position="246"/>
    </location>
</feature>
<dbReference type="PANTHER" id="PTHR23518:SF2">
    <property type="entry name" value="MAJOR FACILITATOR SUPERFAMILY TRANSPORTER"/>
    <property type="match status" value="1"/>
</dbReference>
<proteinExistence type="predicted"/>
<keyword evidence="8" id="KW-1185">Reference proteome</keyword>